<dbReference type="InterPro" id="IPR011992">
    <property type="entry name" value="EF-hand-dom_pair"/>
</dbReference>
<dbReference type="RefSeq" id="XP_068353041.1">
    <property type="nucleotide sequence ID" value="XM_068494162.1"/>
</dbReference>
<sequence length="450" mass="51180">MDGVQLKKFMLKKAQIAIKKLGSTNRARWVIFSPFDEITPSQFSSQIQKFDVTLNPAEVFGIWKLCGIKNRVMKYEDFVKFLYFEMPPSAFDADSYFQFYELVKSRKHLLLPRFVGCDPESTGFIKITDFFDIMHALIPQSTDIEISILSQNYDSQVDGTLNYYLMMSDFNSSNKINPPKHTFKENALVFSENTIPPPNVRFPGYGGRGPLDPEVFLEANRPKMRRNSFSELEIRPLSVNTAPPQIEVKSIPKTPQRNEIRAESRIPRIQTTMEAIIQAKQRLANSISKLGSAQEFFGRWQNGSLIGAEEIHNGILAESQYDFSLELLYMLMQNNGGPFTMSEFVSLISDAEAWKSQKVDFNKLRKDTEEDVVLTRIAQRTAGTQWEEAVYDAVSAQTFVEGLMKVKVYINTNNVLSLYDRLGTNGLINAIKEKARSLMVGEAGKNPCED</sequence>
<organism evidence="1 2">
    <name type="scientific">Tritrichomonas foetus</name>
    <dbReference type="NCBI Taxonomy" id="1144522"/>
    <lineage>
        <taxon>Eukaryota</taxon>
        <taxon>Metamonada</taxon>
        <taxon>Parabasalia</taxon>
        <taxon>Tritrichomonadida</taxon>
        <taxon>Tritrichomonadidae</taxon>
        <taxon>Tritrichomonas</taxon>
    </lineage>
</organism>
<accession>A0A1J4JLB6</accession>
<dbReference type="SUPFAM" id="SSF47473">
    <property type="entry name" value="EF-hand"/>
    <property type="match status" value="1"/>
</dbReference>
<evidence type="ECO:0000313" key="2">
    <source>
        <dbReference type="Proteomes" id="UP000179807"/>
    </source>
</evidence>
<evidence type="ECO:0008006" key="3">
    <source>
        <dbReference type="Google" id="ProtNLM"/>
    </source>
</evidence>
<comment type="caution">
    <text evidence="1">The sequence shown here is derived from an EMBL/GenBank/DDBJ whole genome shotgun (WGS) entry which is preliminary data.</text>
</comment>
<gene>
    <name evidence="1" type="ORF">TRFO_08229</name>
</gene>
<dbReference type="Gene3D" id="1.10.238.10">
    <property type="entry name" value="EF-hand"/>
    <property type="match status" value="1"/>
</dbReference>
<reference evidence="1" key="1">
    <citation type="submission" date="2016-10" db="EMBL/GenBank/DDBJ databases">
        <authorList>
            <person name="Benchimol M."/>
            <person name="Almeida L.G."/>
            <person name="Vasconcelos A.T."/>
            <person name="Perreira-Neves A."/>
            <person name="Rosa I.A."/>
            <person name="Tasca T."/>
            <person name="Bogo M.R."/>
            <person name="de Souza W."/>
        </authorList>
    </citation>
    <scope>NUCLEOTIDE SEQUENCE [LARGE SCALE GENOMIC DNA]</scope>
    <source>
        <strain evidence="1">K</strain>
    </source>
</reference>
<dbReference type="OrthoDB" id="10660174at2759"/>
<dbReference type="AlphaFoldDB" id="A0A1J4JLB6"/>
<dbReference type="GeneID" id="94828866"/>
<dbReference type="EMBL" id="MLAK01000982">
    <property type="protein sequence ID" value="OHS99904.1"/>
    <property type="molecule type" value="Genomic_DNA"/>
</dbReference>
<protein>
    <recommendedName>
        <fullName evidence="3">EF-hand domain-containing protein</fullName>
    </recommendedName>
</protein>
<dbReference type="Proteomes" id="UP000179807">
    <property type="component" value="Unassembled WGS sequence"/>
</dbReference>
<proteinExistence type="predicted"/>
<keyword evidence="2" id="KW-1185">Reference proteome</keyword>
<dbReference type="VEuPathDB" id="TrichDB:TRFO_08229"/>
<name>A0A1J4JLB6_9EUKA</name>
<evidence type="ECO:0000313" key="1">
    <source>
        <dbReference type="EMBL" id="OHS99904.1"/>
    </source>
</evidence>